<reference evidence="2" key="2">
    <citation type="journal article" date="2007" name="Science">
        <title>Draft genome sequence of the sexually transmitted pathogen Trichomonas vaginalis.</title>
        <authorList>
            <person name="Carlton J.M."/>
            <person name="Hirt R.P."/>
            <person name="Silva J.C."/>
            <person name="Delcher A.L."/>
            <person name="Schatz M."/>
            <person name="Zhao Q."/>
            <person name="Wortman J.R."/>
            <person name="Bidwell S.L."/>
            <person name="Alsmark U.C.M."/>
            <person name="Besteiro S."/>
            <person name="Sicheritz-Ponten T."/>
            <person name="Noel C.J."/>
            <person name="Dacks J.B."/>
            <person name="Foster P.G."/>
            <person name="Simillion C."/>
            <person name="Van de Peer Y."/>
            <person name="Miranda-Saavedra D."/>
            <person name="Barton G.J."/>
            <person name="Westrop G.D."/>
            <person name="Mueller S."/>
            <person name="Dessi D."/>
            <person name="Fiori P.L."/>
            <person name="Ren Q."/>
            <person name="Paulsen I."/>
            <person name="Zhang H."/>
            <person name="Bastida-Corcuera F.D."/>
            <person name="Simoes-Barbosa A."/>
            <person name="Brown M.T."/>
            <person name="Hayes R.D."/>
            <person name="Mukherjee M."/>
            <person name="Okumura C.Y."/>
            <person name="Schneider R."/>
            <person name="Smith A.J."/>
            <person name="Vanacova S."/>
            <person name="Villalvazo M."/>
            <person name="Haas B.J."/>
            <person name="Pertea M."/>
            <person name="Feldblyum T.V."/>
            <person name="Utterback T.R."/>
            <person name="Shu C.L."/>
            <person name="Osoegawa K."/>
            <person name="de Jong P.J."/>
            <person name="Hrdy I."/>
            <person name="Horvathova L."/>
            <person name="Zubacova Z."/>
            <person name="Dolezal P."/>
            <person name="Malik S.B."/>
            <person name="Logsdon J.M. Jr."/>
            <person name="Henze K."/>
            <person name="Gupta A."/>
            <person name="Wang C.C."/>
            <person name="Dunne R.L."/>
            <person name="Upcroft J.A."/>
            <person name="Upcroft P."/>
            <person name="White O."/>
            <person name="Salzberg S.L."/>
            <person name="Tang P."/>
            <person name="Chiu C.-H."/>
            <person name="Lee Y.-S."/>
            <person name="Embley T.M."/>
            <person name="Coombs G.H."/>
            <person name="Mottram J.C."/>
            <person name="Tachezy J."/>
            <person name="Fraser-Liggett C.M."/>
            <person name="Johnson P.J."/>
        </authorList>
    </citation>
    <scope>NUCLEOTIDE SEQUENCE [LARGE SCALE GENOMIC DNA]</scope>
    <source>
        <strain evidence="2">G3</strain>
    </source>
</reference>
<proteinExistence type="predicted"/>
<dbReference type="EMBL" id="DS113410">
    <property type="protein sequence ID" value="EAY06989.1"/>
    <property type="molecule type" value="Genomic_DNA"/>
</dbReference>
<keyword evidence="3" id="KW-1185">Reference proteome</keyword>
<dbReference type="VEuPathDB" id="TrichDB:TVAG_174580"/>
<sequence>MRSELTEQREKLKRGFTVRKSFGENYSERTMDVSKFTQSIQKFKDLEQSQLTKLNNQIDELKSEQTLLETKLSTEKEKKEQIINEISVTCTKSLNKIASCASKIYDDSKTIEYLMSGTVSLSQLLQDVLIKEDCEERLDSFQIELESNMELLKNELDQLKLKESSSKTRSEEVNALLDTYNTLKQQYENLDTIILNQAKFELDEAKSKIKSRQASAASMAAEIQKVNEKIKQLEQDPNKTFNDATFDDLQKHIRAQASLFTENSSRISELKQDIAKNIAEKNQIDQSIQQVEKEIEDLMKEIIQ</sequence>
<dbReference type="KEGG" id="tva:4764873"/>
<dbReference type="Proteomes" id="UP000001542">
    <property type="component" value="Unassembled WGS sequence"/>
</dbReference>
<dbReference type="AlphaFoldDB" id="A2EK05"/>
<protein>
    <submittedName>
        <fullName evidence="2">Uncharacterized protein</fullName>
    </submittedName>
</protein>
<dbReference type="RefSeq" id="XP_001319212.1">
    <property type="nucleotide sequence ID" value="XM_001319177.1"/>
</dbReference>
<reference evidence="2" key="1">
    <citation type="submission" date="2006-10" db="EMBL/GenBank/DDBJ databases">
        <authorList>
            <person name="Amadeo P."/>
            <person name="Zhao Q."/>
            <person name="Wortman J."/>
            <person name="Fraser-Liggett C."/>
            <person name="Carlton J."/>
        </authorList>
    </citation>
    <scope>NUCLEOTIDE SEQUENCE</scope>
    <source>
        <strain evidence="2">G3</strain>
    </source>
</reference>
<evidence type="ECO:0000256" key="1">
    <source>
        <dbReference type="SAM" id="Coils"/>
    </source>
</evidence>
<dbReference type="VEuPathDB" id="TrichDB:TVAGG3_0974490"/>
<gene>
    <name evidence="2" type="ORF">TVAG_174580</name>
</gene>
<dbReference type="InParanoid" id="A2EK05"/>
<evidence type="ECO:0000313" key="2">
    <source>
        <dbReference type="EMBL" id="EAY06989.1"/>
    </source>
</evidence>
<accession>A2EK05</accession>
<name>A2EK05_TRIV3</name>
<dbReference type="SMR" id="A2EK05"/>
<dbReference type="Gene3D" id="1.10.287.1490">
    <property type="match status" value="1"/>
</dbReference>
<feature type="coiled-coil region" evidence="1">
    <location>
        <begin position="44"/>
        <end position="78"/>
    </location>
</feature>
<keyword evidence="1" id="KW-0175">Coiled coil</keyword>
<evidence type="ECO:0000313" key="3">
    <source>
        <dbReference type="Proteomes" id="UP000001542"/>
    </source>
</evidence>
<organism evidence="2 3">
    <name type="scientific">Trichomonas vaginalis (strain ATCC PRA-98 / G3)</name>
    <dbReference type="NCBI Taxonomy" id="412133"/>
    <lineage>
        <taxon>Eukaryota</taxon>
        <taxon>Metamonada</taxon>
        <taxon>Parabasalia</taxon>
        <taxon>Trichomonadida</taxon>
        <taxon>Trichomonadidae</taxon>
        <taxon>Trichomonas</taxon>
    </lineage>
</organism>
<feature type="coiled-coil region" evidence="1">
    <location>
        <begin position="142"/>
        <end position="169"/>
    </location>
</feature>